<dbReference type="AlphaFoldDB" id="A0A382C2K5"/>
<organism evidence="1">
    <name type="scientific">marine metagenome</name>
    <dbReference type="NCBI Taxonomy" id="408172"/>
    <lineage>
        <taxon>unclassified sequences</taxon>
        <taxon>metagenomes</taxon>
        <taxon>ecological metagenomes</taxon>
    </lineage>
</organism>
<protein>
    <submittedName>
        <fullName evidence="1">Uncharacterized protein</fullName>
    </submittedName>
</protein>
<accession>A0A382C2K5</accession>
<gene>
    <name evidence="1" type="ORF">METZ01_LOCUS172825</name>
</gene>
<feature type="non-terminal residue" evidence="1">
    <location>
        <position position="26"/>
    </location>
</feature>
<proteinExistence type="predicted"/>
<dbReference type="EMBL" id="UINC01032389">
    <property type="protein sequence ID" value="SVB19971.1"/>
    <property type="molecule type" value="Genomic_DNA"/>
</dbReference>
<sequence>MNQTETLNASISWKCKHTWRRASVNT</sequence>
<reference evidence="1" key="1">
    <citation type="submission" date="2018-05" db="EMBL/GenBank/DDBJ databases">
        <authorList>
            <person name="Lanie J.A."/>
            <person name="Ng W.-L."/>
            <person name="Kazmierczak K.M."/>
            <person name="Andrzejewski T.M."/>
            <person name="Davidsen T.M."/>
            <person name="Wayne K.J."/>
            <person name="Tettelin H."/>
            <person name="Glass J.I."/>
            <person name="Rusch D."/>
            <person name="Podicherti R."/>
            <person name="Tsui H.-C.T."/>
            <person name="Winkler M.E."/>
        </authorList>
    </citation>
    <scope>NUCLEOTIDE SEQUENCE</scope>
</reference>
<evidence type="ECO:0000313" key="1">
    <source>
        <dbReference type="EMBL" id="SVB19971.1"/>
    </source>
</evidence>
<name>A0A382C2K5_9ZZZZ</name>